<keyword evidence="2 4" id="KW-0863">Zinc-finger</keyword>
<dbReference type="GO" id="GO:0008270">
    <property type="term" value="F:zinc ion binding"/>
    <property type="evidence" value="ECO:0007669"/>
    <property type="project" value="UniProtKB-KW"/>
</dbReference>
<dbReference type="InterPro" id="IPR001841">
    <property type="entry name" value="Znf_RING"/>
</dbReference>
<evidence type="ECO:0000313" key="8">
    <source>
        <dbReference type="Proteomes" id="UP000663193"/>
    </source>
</evidence>
<keyword evidence="8" id="KW-1185">Reference proteome</keyword>
<dbReference type="Gene3D" id="3.30.40.10">
    <property type="entry name" value="Zinc/RING finger domain, C3HC4 (zinc finger)"/>
    <property type="match status" value="1"/>
</dbReference>
<evidence type="ECO:0000313" key="7">
    <source>
        <dbReference type="EMBL" id="QRD04595.1"/>
    </source>
</evidence>
<dbReference type="CDD" id="cd16448">
    <property type="entry name" value="RING-H2"/>
    <property type="match status" value="1"/>
</dbReference>
<dbReference type="Proteomes" id="UP000663193">
    <property type="component" value="Chromosome 17"/>
</dbReference>
<dbReference type="InterPro" id="IPR013083">
    <property type="entry name" value="Znf_RING/FYVE/PHD"/>
</dbReference>
<dbReference type="AlphaFoldDB" id="A0A7U2I785"/>
<reference evidence="8" key="1">
    <citation type="journal article" date="2021" name="BMC Genomics">
        <title>Chromosome-level genome assembly and manually-curated proteome of model necrotroph Parastagonospora nodorum Sn15 reveals a genome-wide trove of candidate effector homologs, and redundancy of virulence-related functions within an accessory chromosome.</title>
        <authorList>
            <person name="Bertazzoni S."/>
            <person name="Jones D.A.B."/>
            <person name="Phan H.T."/>
            <person name="Tan K.-C."/>
            <person name="Hane J.K."/>
        </authorList>
    </citation>
    <scope>NUCLEOTIDE SEQUENCE [LARGE SCALE GENOMIC DNA]</scope>
    <source>
        <strain evidence="8">SN15 / ATCC MYA-4574 / FGSC 10173)</strain>
    </source>
</reference>
<dbReference type="PANTHER" id="PTHR45969:SF69">
    <property type="entry name" value="FINGER DOMAIN PROTEIN, PUTATIVE (AFU_ORTHOLOGUE AFUA_3G12190)-RELATED"/>
    <property type="match status" value="1"/>
</dbReference>
<keyword evidence="1" id="KW-0479">Metal-binding</keyword>
<dbReference type="Pfam" id="PF13639">
    <property type="entry name" value="zf-RING_2"/>
    <property type="match status" value="1"/>
</dbReference>
<evidence type="ECO:0000256" key="4">
    <source>
        <dbReference type="PROSITE-ProRule" id="PRU00175"/>
    </source>
</evidence>
<evidence type="ECO:0000256" key="5">
    <source>
        <dbReference type="SAM" id="MobiDB-lite"/>
    </source>
</evidence>
<dbReference type="SUPFAM" id="SSF57850">
    <property type="entry name" value="RING/U-box"/>
    <property type="match status" value="1"/>
</dbReference>
<keyword evidence="3" id="KW-0862">Zinc</keyword>
<feature type="compositionally biased region" description="Basic and acidic residues" evidence="5">
    <location>
        <begin position="257"/>
        <end position="274"/>
    </location>
</feature>
<feature type="domain" description="RING-type" evidence="6">
    <location>
        <begin position="33"/>
        <end position="77"/>
    </location>
</feature>
<organism evidence="7 8">
    <name type="scientific">Phaeosphaeria nodorum (strain SN15 / ATCC MYA-4574 / FGSC 10173)</name>
    <name type="common">Glume blotch fungus</name>
    <name type="synonym">Parastagonospora nodorum</name>
    <dbReference type="NCBI Taxonomy" id="321614"/>
    <lineage>
        <taxon>Eukaryota</taxon>
        <taxon>Fungi</taxon>
        <taxon>Dikarya</taxon>
        <taxon>Ascomycota</taxon>
        <taxon>Pezizomycotina</taxon>
        <taxon>Dothideomycetes</taxon>
        <taxon>Pleosporomycetidae</taxon>
        <taxon>Pleosporales</taxon>
        <taxon>Pleosporineae</taxon>
        <taxon>Phaeosphaeriaceae</taxon>
        <taxon>Parastagonospora</taxon>
    </lineage>
</organism>
<dbReference type="SMART" id="SM00184">
    <property type="entry name" value="RING"/>
    <property type="match status" value="1"/>
</dbReference>
<evidence type="ECO:0000256" key="3">
    <source>
        <dbReference type="ARBA" id="ARBA00022833"/>
    </source>
</evidence>
<name>A0A7U2I785_PHANO</name>
<evidence type="ECO:0000256" key="1">
    <source>
        <dbReference type="ARBA" id="ARBA00022723"/>
    </source>
</evidence>
<dbReference type="KEGG" id="pno:SNOG_10532"/>
<feature type="region of interest" description="Disordered" evidence="5">
    <location>
        <begin position="116"/>
        <end position="181"/>
    </location>
</feature>
<dbReference type="PANTHER" id="PTHR45969">
    <property type="entry name" value="RING ZINC FINGER PROTEIN-RELATED"/>
    <property type="match status" value="1"/>
</dbReference>
<dbReference type="PROSITE" id="PS50089">
    <property type="entry name" value="ZF_RING_2"/>
    <property type="match status" value="1"/>
</dbReference>
<evidence type="ECO:0000259" key="6">
    <source>
        <dbReference type="PROSITE" id="PS50089"/>
    </source>
</evidence>
<protein>
    <recommendedName>
        <fullName evidence="6">RING-type domain-containing protein</fullName>
    </recommendedName>
</protein>
<dbReference type="VEuPathDB" id="FungiDB:JI435_105320"/>
<feature type="region of interest" description="Disordered" evidence="5">
    <location>
        <begin position="239"/>
        <end position="274"/>
    </location>
</feature>
<evidence type="ECO:0000256" key="2">
    <source>
        <dbReference type="ARBA" id="ARBA00022771"/>
    </source>
</evidence>
<gene>
    <name evidence="7" type="ORF">JI435_105320</name>
</gene>
<feature type="region of interest" description="Disordered" evidence="5">
    <location>
        <begin position="286"/>
        <end position="308"/>
    </location>
</feature>
<accession>A0A7U2I785</accession>
<dbReference type="OrthoDB" id="8062037at2759"/>
<sequence>MASNTLNTSNQLPTQTDFFHSGAIRISARPGNCNICAEPLETEVIKLIACRHMFHLECAIAWFESDNARRGSCPNCRCELFEPAPLTQAQIDALDEEMMDPDDQEADDDERYELSDLDEQEPYVDEPYGPHYDPPMSEFIDDSDAPPVPRRVRRRRTNTEPVAEPVDQHPVQPPPRAMLDPRPWRVLYDTQAFRDETDAGVAGLLASAKELNQTEALWRATHTRRFDVLRNDADESVDNEVVPISAGSRRGSQDGPQAREGKGERVESNSDEDAIKCLYDDIEEPWQLLPPQGDSSAHSEVYEDLDQS</sequence>
<dbReference type="RefSeq" id="XP_001800800.1">
    <property type="nucleotide sequence ID" value="XM_001800748.1"/>
</dbReference>
<proteinExistence type="predicted"/>
<dbReference type="EMBL" id="CP069039">
    <property type="protein sequence ID" value="QRD04595.1"/>
    <property type="molecule type" value="Genomic_DNA"/>
</dbReference>